<keyword evidence="2" id="KW-0812">Transmembrane</keyword>
<reference evidence="4" key="2">
    <citation type="submission" date="2015-01" db="EMBL/GenBank/DDBJ databases">
        <title>Evolutionary Origins and Diversification of the Mycorrhizal Mutualists.</title>
        <authorList>
            <consortium name="DOE Joint Genome Institute"/>
            <consortium name="Mycorrhizal Genomics Consortium"/>
            <person name="Kohler A."/>
            <person name="Kuo A."/>
            <person name="Nagy L.G."/>
            <person name="Floudas D."/>
            <person name="Copeland A."/>
            <person name="Barry K.W."/>
            <person name="Cichocki N."/>
            <person name="Veneault-Fourrey C."/>
            <person name="LaButti K."/>
            <person name="Lindquist E.A."/>
            <person name="Lipzen A."/>
            <person name="Lundell T."/>
            <person name="Morin E."/>
            <person name="Murat C."/>
            <person name="Riley R."/>
            <person name="Ohm R."/>
            <person name="Sun H."/>
            <person name="Tunlid A."/>
            <person name="Henrissat B."/>
            <person name="Grigoriev I.V."/>
            <person name="Hibbett D.S."/>
            <person name="Martin F."/>
        </authorList>
    </citation>
    <scope>NUCLEOTIDE SEQUENCE [LARGE SCALE GENOMIC DNA]</scope>
    <source>
        <strain evidence="4">MAFF 305830</strain>
    </source>
</reference>
<evidence type="ECO:0000256" key="2">
    <source>
        <dbReference type="SAM" id="Phobius"/>
    </source>
</evidence>
<name>A0A0C2W6I8_SERVB</name>
<proteinExistence type="predicted"/>
<evidence type="ECO:0000313" key="4">
    <source>
        <dbReference type="Proteomes" id="UP000054097"/>
    </source>
</evidence>
<feature type="transmembrane region" description="Helical" evidence="2">
    <location>
        <begin position="476"/>
        <end position="498"/>
    </location>
</feature>
<gene>
    <name evidence="3" type="ORF">M408DRAFT_324201</name>
</gene>
<dbReference type="OrthoDB" id="428577at2759"/>
<keyword evidence="2" id="KW-0472">Membrane</keyword>
<organism evidence="3 4">
    <name type="scientific">Serendipita vermifera MAFF 305830</name>
    <dbReference type="NCBI Taxonomy" id="933852"/>
    <lineage>
        <taxon>Eukaryota</taxon>
        <taxon>Fungi</taxon>
        <taxon>Dikarya</taxon>
        <taxon>Basidiomycota</taxon>
        <taxon>Agaricomycotina</taxon>
        <taxon>Agaricomycetes</taxon>
        <taxon>Sebacinales</taxon>
        <taxon>Serendipitaceae</taxon>
        <taxon>Serendipita</taxon>
    </lineage>
</organism>
<sequence>MSRRDNGAWGRSDMPPPTYRSPSALEEGTAIPMARSILSTSMGPGSLVYLHGEPAVPVDTTGHSSLSNLEEDSDVDADPTEARMLQIHYESADALVQATSNFNKLVMMARKLYFIDSSIHLDLEVAISGLHMGQVRVDSRAWKDLYGSISEIWLTTLPTFSRDTRTIYLVSIGNELNAGQPIGIKVPSRVTIIDVKHCLARVLAQSDISSFKLWTLGRYSCEVSGTLTDGDSALDDYYYVDGLTVGSVRRELESEERAILAFCRLMVMHYGGCLLQSVLTRWSNRYEDIERSARRLFLIPEDAAILISARITTIHNEKVRIEPGLWTRVNKDIAEIWVTIRLAPPKYKFVTLSGVSPGLAPSLSVKVEEGAIIMDLKRALNRAYQDSPITEIQIYNSGDITADDTPVLEATYGYQAHCDACQHSKDFWWFHSFIRTYYAGPEHRCLDPMGLAEAAKHSSVPQPDWPQNLFRWTGTLFFSIISFPGIVLVAPCFGCYVYKQAEAEASK</sequence>
<evidence type="ECO:0000313" key="3">
    <source>
        <dbReference type="EMBL" id="KIM22038.1"/>
    </source>
</evidence>
<dbReference type="HOGENOM" id="CLU_537658_0_0_1"/>
<evidence type="ECO:0000256" key="1">
    <source>
        <dbReference type="SAM" id="MobiDB-lite"/>
    </source>
</evidence>
<reference evidence="3 4" key="1">
    <citation type="submission" date="2014-04" db="EMBL/GenBank/DDBJ databases">
        <authorList>
            <consortium name="DOE Joint Genome Institute"/>
            <person name="Kuo A."/>
            <person name="Zuccaro A."/>
            <person name="Kohler A."/>
            <person name="Nagy L.G."/>
            <person name="Floudas D."/>
            <person name="Copeland A."/>
            <person name="Barry K.W."/>
            <person name="Cichocki N."/>
            <person name="Veneault-Fourrey C."/>
            <person name="LaButti K."/>
            <person name="Lindquist E.A."/>
            <person name="Lipzen A."/>
            <person name="Lundell T."/>
            <person name="Morin E."/>
            <person name="Murat C."/>
            <person name="Sun H."/>
            <person name="Tunlid A."/>
            <person name="Henrissat B."/>
            <person name="Grigoriev I.V."/>
            <person name="Hibbett D.S."/>
            <person name="Martin F."/>
            <person name="Nordberg H.P."/>
            <person name="Cantor M.N."/>
            <person name="Hua S.X."/>
        </authorList>
    </citation>
    <scope>NUCLEOTIDE SEQUENCE [LARGE SCALE GENOMIC DNA]</scope>
    <source>
        <strain evidence="3 4">MAFF 305830</strain>
    </source>
</reference>
<keyword evidence="4" id="KW-1185">Reference proteome</keyword>
<dbReference type="EMBL" id="KN824365">
    <property type="protein sequence ID" value="KIM22038.1"/>
    <property type="molecule type" value="Genomic_DNA"/>
</dbReference>
<feature type="region of interest" description="Disordered" evidence="1">
    <location>
        <begin position="1"/>
        <end position="24"/>
    </location>
</feature>
<accession>A0A0C2W6I8</accession>
<keyword evidence="2" id="KW-1133">Transmembrane helix</keyword>
<dbReference type="AlphaFoldDB" id="A0A0C2W6I8"/>
<dbReference type="Proteomes" id="UP000054097">
    <property type="component" value="Unassembled WGS sequence"/>
</dbReference>
<protein>
    <submittedName>
        <fullName evidence="3">Uncharacterized protein</fullName>
    </submittedName>
</protein>